<gene>
    <name evidence="2" type="ORF">SDC9_42777</name>
</gene>
<dbReference type="Pfam" id="PF12728">
    <property type="entry name" value="HTH_17"/>
    <property type="match status" value="1"/>
</dbReference>
<dbReference type="GO" id="GO:0003677">
    <property type="term" value="F:DNA binding"/>
    <property type="evidence" value="ECO:0007669"/>
    <property type="project" value="InterPro"/>
</dbReference>
<comment type="caution">
    <text evidence="2">The sequence shown here is derived from an EMBL/GenBank/DDBJ whole genome shotgun (WGS) entry which is preliminary data.</text>
</comment>
<sequence>MDSEFLTAEEVAEYLRLPLSTVYKLVQDKR</sequence>
<dbReference type="AlphaFoldDB" id="A0A644VYN7"/>
<reference evidence="2" key="1">
    <citation type="submission" date="2019-08" db="EMBL/GenBank/DDBJ databases">
        <authorList>
            <person name="Kucharzyk K."/>
            <person name="Murdoch R.W."/>
            <person name="Higgins S."/>
            <person name="Loffler F."/>
        </authorList>
    </citation>
    <scope>NUCLEOTIDE SEQUENCE</scope>
</reference>
<evidence type="ECO:0000313" key="2">
    <source>
        <dbReference type="EMBL" id="MPL96595.1"/>
    </source>
</evidence>
<protein>
    <recommendedName>
        <fullName evidence="1">Helix-turn-helix domain-containing protein</fullName>
    </recommendedName>
</protein>
<evidence type="ECO:0000259" key="1">
    <source>
        <dbReference type="Pfam" id="PF12728"/>
    </source>
</evidence>
<proteinExistence type="predicted"/>
<dbReference type="NCBIfam" id="TIGR01764">
    <property type="entry name" value="excise"/>
    <property type="match status" value="1"/>
</dbReference>
<accession>A0A644VYN7</accession>
<feature type="domain" description="Helix-turn-helix" evidence="1">
    <location>
        <begin position="5"/>
        <end position="29"/>
    </location>
</feature>
<name>A0A644VYN7_9ZZZZ</name>
<dbReference type="InterPro" id="IPR041657">
    <property type="entry name" value="HTH_17"/>
</dbReference>
<organism evidence="2">
    <name type="scientific">bioreactor metagenome</name>
    <dbReference type="NCBI Taxonomy" id="1076179"/>
    <lineage>
        <taxon>unclassified sequences</taxon>
        <taxon>metagenomes</taxon>
        <taxon>ecological metagenomes</taxon>
    </lineage>
</organism>
<dbReference type="InterPro" id="IPR010093">
    <property type="entry name" value="SinI_DNA-bd"/>
</dbReference>
<dbReference type="EMBL" id="VSSQ01000516">
    <property type="protein sequence ID" value="MPL96595.1"/>
    <property type="molecule type" value="Genomic_DNA"/>
</dbReference>